<proteinExistence type="predicted"/>
<name>A0A6P3ZLA3_ZIZJJ</name>
<sequence length="220" mass="25402">MKMEIESSPPEVAKKLWNIVRIVFYMVRKGLSKSKIMVDLHLMMKRGKMAGKAIANNIFLHQYHSSFSCRSNDALNFVSPREYEFSCSNSPSNPFHFNHKRNRHHHHLFSKSTYRYDDVTTVTAVQKVLEIYLNNNNNNNNSNDVAVEASPLVSLPGFGKSPMVRQLRITDSPFPLKDEQAGDGQVDKEAEEFIKRFYKDLKLQKRMATLESPAHNIWGR</sequence>
<accession>A0A6P3ZLA3</accession>
<evidence type="ECO:0000313" key="1">
    <source>
        <dbReference type="Proteomes" id="UP001652623"/>
    </source>
</evidence>
<dbReference type="PANTHER" id="PTHR33265">
    <property type="entry name" value="AVR9/CF-9 RAPIDLY ELICITED PROTEIN-RELATED"/>
    <property type="match status" value="1"/>
</dbReference>
<reference evidence="2" key="1">
    <citation type="submission" date="2025-08" db="UniProtKB">
        <authorList>
            <consortium name="RefSeq"/>
        </authorList>
    </citation>
    <scope>IDENTIFICATION</scope>
    <source>
        <tissue evidence="2">Seedling</tissue>
    </source>
</reference>
<dbReference type="PANTHER" id="PTHR33265:SF26">
    <property type="entry name" value="OS06G0554600 PROTEIN"/>
    <property type="match status" value="1"/>
</dbReference>
<dbReference type="Pfam" id="PF05553">
    <property type="entry name" value="DUF761"/>
    <property type="match status" value="1"/>
</dbReference>
<dbReference type="RefSeq" id="XP_015874338.2">
    <property type="nucleotide sequence ID" value="XM_016018852.4"/>
</dbReference>
<organism evidence="1 2">
    <name type="scientific">Ziziphus jujuba</name>
    <name type="common">Chinese jujube</name>
    <name type="synonym">Ziziphus sativa</name>
    <dbReference type="NCBI Taxonomy" id="326968"/>
    <lineage>
        <taxon>Eukaryota</taxon>
        <taxon>Viridiplantae</taxon>
        <taxon>Streptophyta</taxon>
        <taxon>Embryophyta</taxon>
        <taxon>Tracheophyta</taxon>
        <taxon>Spermatophyta</taxon>
        <taxon>Magnoliopsida</taxon>
        <taxon>eudicotyledons</taxon>
        <taxon>Gunneridae</taxon>
        <taxon>Pentapetalae</taxon>
        <taxon>rosids</taxon>
        <taxon>fabids</taxon>
        <taxon>Rosales</taxon>
        <taxon>Rhamnaceae</taxon>
        <taxon>Paliureae</taxon>
        <taxon>Ziziphus</taxon>
    </lineage>
</organism>
<keyword evidence="1" id="KW-1185">Reference proteome</keyword>
<protein>
    <submittedName>
        <fullName evidence="2">Uncharacterized protein LOC107411297</fullName>
    </submittedName>
</protein>
<gene>
    <name evidence="2" type="primary">LOC107411297</name>
</gene>
<dbReference type="Proteomes" id="UP001652623">
    <property type="component" value="Chromosome 11"/>
</dbReference>
<dbReference type="InterPro" id="IPR008480">
    <property type="entry name" value="DUF761_pln"/>
</dbReference>
<evidence type="ECO:0000313" key="2">
    <source>
        <dbReference type="RefSeq" id="XP_015874338.2"/>
    </source>
</evidence>
<dbReference type="GeneID" id="107411297"/>